<protein>
    <submittedName>
        <fullName evidence="2">Uncharacterized protein</fullName>
    </submittedName>
</protein>
<evidence type="ECO:0000256" key="1">
    <source>
        <dbReference type="SAM" id="MobiDB-lite"/>
    </source>
</evidence>
<sequence length="79" mass="9039">MTAEDLQQWYADRAAKIFESAKHRQVSPEFDAPQFCHDWIALARKTVAHDGLTVMARGPKPDGRPNKRTGKMPMAWLPY</sequence>
<keyword evidence="3" id="KW-1185">Reference proteome</keyword>
<dbReference type="RefSeq" id="WP_189392984.1">
    <property type="nucleotide sequence ID" value="NZ_BMZN01000004.1"/>
</dbReference>
<comment type="caution">
    <text evidence="2">The sequence shown here is derived from an EMBL/GenBank/DDBJ whole genome shotgun (WGS) entry which is preliminary data.</text>
</comment>
<reference evidence="3" key="1">
    <citation type="journal article" date="2019" name="Int. J. Syst. Evol. Microbiol.">
        <title>The Global Catalogue of Microorganisms (GCM) 10K type strain sequencing project: providing services to taxonomists for standard genome sequencing and annotation.</title>
        <authorList>
            <consortium name="The Broad Institute Genomics Platform"/>
            <consortium name="The Broad Institute Genome Sequencing Center for Infectious Disease"/>
            <person name="Wu L."/>
            <person name="Ma J."/>
        </authorList>
    </citation>
    <scope>NUCLEOTIDE SEQUENCE [LARGE SCALE GENOMIC DNA]</scope>
    <source>
        <strain evidence="3">KCTC 42083</strain>
    </source>
</reference>
<organism evidence="2 3">
    <name type="scientific">Alcaligenes pakistanensis</name>
    <dbReference type="NCBI Taxonomy" id="1482717"/>
    <lineage>
        <taxon>Bacteria</taxon>
        <taxon>Pseudomonadati</taxon>
        <taxon>Pseudomonadota</taxon>
        <taxon>Betaproteobacteria</taxon>
        <taxon>Burkholderiales</taxon>
        <taxon>Alcaligenaceae</taxon>
        <taxon>Alcaligenes</taxon>
    </lineage>
</organism>
<accession>A0A8H9IIW2</accession>
<dbReference type="Proteomes" id="UP000608923">
    <property type="component" value="Unassembled WGS sequence"/>
</dbReference>
<gene>
    <name evidence="2" type="ORF">GCM10010096_25860</name>
</gene>
<name>A0A8H9IIW2_9BURK</name>
<dbReference type="EMBL" id="BMZN01000004">
    <property type="protein sequence ID" value="GHC52561.1"/>
    <property type="molecule type" value="Genomic_DNA"/>
</dbReference>
<proteinExistence type="predicted"/>
<dbReference type="AlphaFoldDB" id="A0A8H9IIW2"/>
<feature type="region of interest" description="Disordered" evidence="1">
    <location>
        <begin position="54"/>
        <end position="79"/>
    </location>
</feature>
<evidence type="ECO:0000313" key="3">
    <source>
        <dbReference type="Proteomes" id="UP000608923"/>
    </source>
</evidence>
<evidence type="ECO:0000313" key="2">
    <source>
        <dbReference type="EMBL" id="GHC52561.1"/>
    </source>
</evidence>